<dbReference type="EMBL" id="CP021121">
    <property type="protein sequence ID" value="ARQ71304.1"/>
    <property type="molecule type" value="Genomic_DNA"/>
</dbReference>
<keyword evidence="3" id="KW-1185">Reference proteome</keyword>
<evidence type="ECO:0000313" key="2">
    <source>
        <dbReference type="EMBL" id="ARQ71304.1"/>
    </source>
</evidence>
<evidence type="ECO:0000313" key="3">
    <source>
        <dbReference type="Proteomes" id="UP000194218"/>
    </source>
</evidence>
<dbReference type="InterPro" id="IPR021215">
    <property type="entry name" value="DUF2752"/>
</dbReference>
<keyword evidence="1" id="KW-0812">Transmembrane</keyword>
<accession>A0A1W7D2R3</accession>
<feature type="transmembrane region" description="Helical" evidence="1">
    <location>
        <begin position="120"/>
        <end position="139"/>
    </location>
</feature>
<organism evidence="2 3">
    <name type="scientific">Streptomyces marincola</name>
    <dbReference type="NCBI Taxonomy" id="2878388"/>
    <lineage>
        <taxon>Bacteria</taxon>
        <taxon>Bacillati</taxon>
        <taxon>Actinomycetota</taxon>
        <taxon>Actinomycetes</taxon>
        <taxon>Kitasatosporales</taxon>
        <taxon>Streptomycetaceae</taxon>
        <taxon>Streptomyces</taxon>
    </lineage>
</organism>
<dbReference type="Pfam" id="PF10825">
    <property type="entry name" value="DUF2752"/>
    <property type="match status" value="1"/>
</dbReference>
<dbReference type="AlphaFoldDB" id="A0A1W7D2R3"/>
<dbReference type="RefSeq" id="WP_107485917.1">
    <property type="nucleotide sequence ID" value="NZ_CP021121.1"/>
</dbReference>
<keyword evidence="1" id="KW-0472">Membrane</keyword>
<proteinExistence type="predicted"/>
<reference evidence="2 3" key="1">
    <citation type="submission" date="2017-05" db="EMBL/GenBank/DDBJ databases">
        <title>Complete genome sequence of Streptomyces sp. SCSIO 03032 revealed the diverse biosynthetic pathways for its bioactive secondary metabolites.</title>
        <authorList>
            <person name="Ma L."/>
            <person name="Zhu Y."/>
            <person name="Zhang W."/>
            <person name="Zhang G."/>
            <person name="Tian X."/>
            <person name="Zhang S."/>
            <person name="Zhang C."/>
        </authorList>
    </citation>
    <scope>NUCLEOTIDE SEQUENCE [LARGE SCALE GENOMIC DNA]</scope>
    <source>
        <strain evidence="2 3">SCSIO 03032</strain>
    </source>
</reference>
<dbReference type="Proteomes" id="UP000194218">
    <property type="component" value="Chromosome"/>
</dbReference>
<keyword evidence="1" id="KW-1133">Transmembrane helix</keyword>
<evidence type="ECO:0008006" key="4">
    <source>
        <dbReference type="Google" id="ProtNLM"/>
    </source>
</evidence>
<name>A0A1W7D2R3_9ACTN</name>
<feature type="transmembrane region" description="Helical" evidence="1">
    <location>
        <begin position="21"/>
        <end position="40"/>
    </location>
</feature>
<dbReference type="OrthoDB" id="5966662at2"/>
<feature type="transmembrane region" description="Helical" evidence="1">
    <location>
        <begin position="87"/>
        <end position="108"/>
    </location>
</feature>
<protein>
    <recommendedName>
        <fullName evidence="4">DUF2752 domain-containing protein</fullName>
    </recommendedName>
</protein>
<evidence type="ECO:0000256" key="1">
    <source>
        <dbReference type="SAM" id="Phobius"/>
    </source>
</evidence>
<gene>
    <name evidence="2" type="ORF">CAG99_22930</name>
</gene>
<sequence length="150" mass="14853">MSLRRSRSRPPRPPGRVPGAVLGPLVALAVAGAAFGYVAVVDPNEPGHYPACPLLSLTGLHCPGCGGLRSAHALAHGDPAGALRANALVAAGCAVAAALLAGRFAAALRGAATPGRGRPVLRRAHGLALGALVFAFTLVRNTPAGATLVP</sequence>
<dbReference type="KEGG" id="smao:CAG99_22930"/>